<sequence length="594" mass="64687">MESPDARAGLLWLTLLLSGYSGAQAELHVSVPPRVEVMREEQIALDCTPREHPERYVLEWFLVDASGARHHLASVEPQGSGFRGTVHNSRGRTPPYEVDARGRLVIAKAQVGDERDYVCRVEAEPAGTSEATSSVHVFVTPEATEVSPNKGTLSVMDPLAQEIATCSSHNANPVPRITWYRNGQRLEVPMELNQKAYMSSRTVREASGLYSLTSTLYMRLHKDDRDATFHCAAHYSLPSGQHGRLDSQTFRLTLHWGTQEEQLNVNLKGNLTLERVHRNQSGVYGCRVEDYDADEEVQLVKKLKLRVAWNVISFHPVDLDPLELSTPGKLTIFLNSSGTEVNCSARGLPAPTVRWTKDSVTLADGPMLSLNSVTFDSAGTYTCEAATPTVPLLSRTQSFQLIVQGAPELKPNEIKPKSGNSWTEGEEAMLTCSARGFPEPKLTWSQRGDTGSLMVKVTSALSREGVSCQASNEHGKKEHVFHFGAVAPQTAQAGVAVMAVAVSVGLLLLVVAAFYCMRRKGRPGCCRRAEKGTPPAREPELSHSGSERPEHTGLLMGGPSGGGRGGSGGFGDDVEPEDLPEADLELWASSEDRP</sequence>
<keyword evidence="4 10" id="KW-1133">Transmembrane helix</keyword>
<feature type="domain" description="Ig-like" evidence="12">
    <location>
        <begin position="407"/>
        <end position="472"/>
    </location>
</feature>
<feature type="region of interest" description="Disordered" evidence="9">
    <location>
        <begin position="75"/>
        <end position="94"/>
    </location>
</feature>
<keyword evidence="14" id="KW-1185">Reference proteome</keyword>
<evidence type="ECO:0000259" key="12">
    <source>
        <dbReference type="PROSITE" id="PS50835"/>
    </source>
</evidence>
<evidence type="ECO:0000256" key="11">
    <source>
        <dbReference type="SAM" id="SignalP"/>
    </source>
</evidence>
<keyword evidence="5 10" id="KW-0472">Membrane</keyword>
<keyword evidence="2 10" id="KW-0812">Transmembrane</keyword>
<organism evidence="13 14">
    <name type="scientific">Apodemus speciosus</name>
    <name type="common">Large Japanese field mouse</name>
    <dbReference type="NCBI Taxonomy" id="105296"/>
    <lineage>
        <taxon>Eukaryota</taxon>
        <taxon>Metazoa</taxon>
        <taxon>Chordata</taxon>
        <taxon>Craniata</taxon>
        <taxon>Vertebrata</taxon>
        <taxon>Euteleostomi</taxon>
        <taxon>Mammalia</taxon>
        <taxon>Eutheria</taxon>
        <taxon>Euarchontoglires</taxon>
        <taxon>Glires</taxon>
        <taxon>Rodentia</taxon>
        <taxon>Myomorpha</taxon>
        <taxon>Muroidea</taxon>
        <taxon>Muridae</taxon>
        <taxon>Murinae</taxon>
        <taxon>Apodemus</taxon>
    </lineage>
</organism>
<dbReference type="InterPro" id="IPR036179">
    <property type="entry name" value="Ig-like_dom_sf"/>
</dbReference>
<dbReference type="InterPro" id="IPR013162">
    <property type="entry name" value="CD80_C2-set"/>
</dbReference>
<dbReference type="Pfam" id="PF13895">
    <property type="entry name" value="Ig_2"/>
    <property type="match status" value="1"/>
</dbReference>
<feature type="transmembrane region" description="Helical" evidence="10">
    <location>
        <begin position="495"/>
        <end position="517"/>
    </location>
</feature>
<feature type="signal peptide" evidence="11">
    <location>
        <begin position="1"/>
        <end position="25"/>
    </location>
</feature>
<keyword evidence="11" id="KW-0732">Signal</keyword>
<keyword evidence="7" id="KW-0325">Glycoprotein</keyword>
<evidence type="ECO:0000256" key="3">
    <source>
        <dbReference type="ARBA" id="ARBA00022737"/>
    </source>
</evidence>
<dbReference type="InterPro" id="IPR003598">
    <property type="entry name" value="Ig_sub2"/>
</dbReference>
<dbReference type="PANTHER" id="PTHR11973">
    <property type="entry name" value="CELL SURFACE GLYCOPROTEIN MUC18-RELATED"/>
    <property type="match status" value="1"/>
</dbReference>
<comment type="caution">
    <text evidence="13">The sequence shown here is derived from an EMBL/GenBank/DDBJ whole genome shotgun (WGS) entry which is preliminary data.</text>
</comment>
<evidence type="ECO:0000313" key="14">
    <source>
        <dbReference type="Proteomes" id="UP001623349"/>
    </source>
</evidence>
<feature type="compositionally biased region" description="Basic and acidic residues" evidence="9">
    <location>
        <begin position="527"/>
        <end position="551"/>
    </location>
</feature>
<evidence type="ECO:0000313" key="13">
    <source>
        <dbReference type="EMBL" id="GAB1291676.1"/>
    </source>
</evidence>
<dbReference type="SUPFAM" id="SSF48726">
    <property type="entry name" value="Immunoglobulin"/>
    <property type="match status" value="5"/>
</dbReference>
<evidence type="ECO:0000256" key="6">
    <source>
        <dbReference type="ARBA" id="ARBA00023157"/>
    </source>
</evidence>
<feature type="chain" id="PRO_5047123374" evidence="11">
    <location>
        <begin position="26"/>
        <end position="594"/>
    </location>
</feature>
<dbReference type="CDD" id="cd00096">
    <property type="entry name" value="Ig"/>
    <property type="match status" value="1"/>
</dbReference>
<feature type="domain" description="Ig-like" evidence="12">
    <location>
        <begin position="141"/>
        <end position="298"/>
    </location>
</feature>
<evidence type="ECO:0000256" key="4">
    <source>
        <dbReference type="ARBA" id="ARBA00022989"/>
    </source>
</evidence>
<comment type="subcellular location">
    <subcellularLocation>
        <location evidence="1">Membrane</location>
        <topology evidence="1">Single-pass type I membrane protein</topology>
    </subcellularLocation>
</comment>
<dbReference type="SMART" id="SM00408">
    <property type="entry name" value="IGc2"/>
    <property type="match status" value="3"/>
</dbReference>
<dbReference type="InterPro" id="IPR051116">
    <property type="entry name" value="Surface_Rcpt/Adhesion_Mol"/>
</dbReference>
<dbReference type="InterPro" id="IPR007110">
    <property type="entry name" value="Ig-like_dom"/>
</dbReference>
<reference evidence="13 14" key="1">
    <citation type="submission" date="2024-08" db="EMBL/GenBank/DDBJ databases">
        <title>The draft genome of Apodemus speciosus.</title>
        <authorList>
            <person name="Nabeshima K."/>
            <person name="Suzuki S."/>
            <person name="Onuma M."/>
        </authorList>
    </citation>
    <scope>NUCLEOTIDE SEQUENCE [LARGE SCALE GENOMIC DNA]</scope>
    <source>
        <strain evidence="13">IB14-021</strain>
    </source>
</reference>
<dbReference type="EMBL" id="BAAFST010000007">
    <property type="protein sequence ID" value="GAB1291676.1"/>
    <property type="molecule type" value="Genomic_DNA"/>
</dbReference>
<feature type="region of interest" description="Disordered" evidence="9">
    <location>
        <begin position="526"/>
        <end position="594"/>
    </location>
</feature>
<feature type="compositionally biased region" description="Acidic residues" evidence="9">
    <location>
        <begin position="572"/>
        <end position="584"/>
    </location>
</feature>
<dbReference type="InterPro" id="IPR013783">
    <property type="entry name" value="Ig-like_fold"/>
</dbReference>
<dbReference type="InterPro" id="IPR003599">
    <property type="entry name" value="Ig_sub"/>
</dbReference>
<keyword evidence="8" id="KW-0393">Immunoglobulin domain</keyword>
<evidence type="ECO:0000256" key="2">
    <source>
        <dbReference type="ARBA" id="ARBA00022692"/>
    </source>
</evidence>
<dbReference type="Proteomes" id="UP001623349">
    <property type="component" value="Unassembled WGS sequence"/>
</dbReference>
<evidence type="ECO:0000256" key="5">
    <source>
        <dbReference type="ARBA" id="ARBA00023136"/>
    </source>
</evidence>
<evidence type="ECO:0000256" key="1">
    <source>
        <dbReference type="ARBA" id="ARBA00004479"/>
    </source>
</evidence>
<evidence type="ECO:0000256" key="10">
    <source>
        <dbReference type="SAM" id="Phobius"/>
    </source>
</evidence>
<name>A0ABQ0EY08_APOSI</name>
<proteinExistence type="predicted"/>
<evidence type="ECO:0000256" key="8">
    <source>
        <dbReference type="ARBA" id="ARBA00023319"/>
    </source>
</evidence>
<dbReference type="Pfam" id="PF08205">
    <property type="entry name" value="C2-set_2"/>
    <property type="match status" value="2"/>
</dbReference>
<feature type="domain" description="Ig-like" evidence="12">
    <location>
        <begin position="321"/>
        <end position="400"/>
    </location>
</feature>
<feature type="domain" description="Ig-like" evidence="12">
    <location>
        <begin position="25"/>
        <end position="134"/>
    </location>
</feature>
<keyword evidence="6" id="KW-1015">Disulfide bond</keyword>
<protein>
    <submittedName>
        <fullName evidence="13">Basal cell adhesion molecule</fullName>
    </submittedName>
</protein>
<accession>A0ABQ0EY08</accession>
<keyword evidence="3" id="KW-0677">Repeat</keyword>
<dbReference type="PROSITE" id="PS50835">
    <property type="entry name" value="IG_LIKE"/>
    <property type="match status" value="4"/>
</dbReference>
<feature type="compositionally biased region" description="Gly residues" evidence="9">
    <location>
        <begin position="555"/>
        <end position="571"/>
    </location>
</feature>
<gene>
    <name evidence="13" type="ORF">APTSU1_000690600</name>
</gene>
<evidence type="ECO:0000256" key="9">
    <source>
        <dbReference type="SAM" id="MobiDB-lite"/>
    </source>
</evidence>
<evidence type="ECO:0000256" key="7">
    <source>
        <dbReference type="ARBA" id="ARBA00023180"/>
    </source>
</evidence>
<dbReference type="SMART" id="SM00409">
    <property type="entry name" value="IG"/>
    <property type="match status" value="3"/>
</dbReference>
<dbReference type="Gene3D" id="2.60.40.10">
    <property type="entry name" value="Immunoglobulins"/>
    <property type="match status" value="4"/>
</dbReference>
<dbReference type="PANTHER" id="PTHR11973:SF17">
    <property type="entry name" value="BASAL CELL ADHESION MOLECULE"/>
    <property type="match status" value="1"/>
</dbReference>